<dbReference type="GO" id="GO:0008270">
    <property type="term" value="F:zinc ion binding"/>
    <property type="evidence" value="ECO:0007669"/>
    <property type="project" value="InterPro"/>
</dbReference>
<feature type="domain" description="Peptidase M26 N-terminal" evidence="3">
    <location>
        <begin position="1937"/>
        <end position="2055"/>
    </location>
</feature>
<sequence>MKQRKKRLGIWIILLAILFLGQYIVPVKASTPEITDANIQMVGGQIRTITPMGLRMIGCIKKSYIQELENTGAIVQYGIVLLPKSYLGDQELKIDGKYLYNGSVYKAAKVPAVKKFAEKDDRIYFTAVLANLAKERYKNDYAARAYVEITRSVEQEDGSSKNETEILYSDRSIDRQVYKVAQDAVDGKIETEENKQWLRENILNPVDNPEAIPEEDKKIPFQLGKVSGVTLYHKSEVDAEVEEVSHFTVEGFKPDEYLVKVEMEDQPEVFAEISKVSVSENNQVSFELKLDNYVTEEANQTKQGAIVEFGTASEGEASTKYITMQSLIDKIKENPAGSYTLEHDIDASAVQGNDYLIENFTGTFDGKGYKIKGLTTTLFGTVSGGTVKNMKLENVSITKTNNYGSAGGGTLANKAENNAVIEGIHVNGSLKSNNSRELLGGLVGRMDYAKVSQCSTNLEITGSFNTTGGLIGQMSNQQSGPNIIENSYAVGSISGNKTNGAIGGLIGWHNCKTNFSVTNCYAAVTLEVSGTGNGMEPGGFIGNIGESDATGILKNNISYSNGTSGYKFDGASTADKYNVQGISELYALKESKLKKETSRASQFTKVAEVSVDELLEKEFYTKMGWDEDVWDFAPLKEGKTPVLKNGDSNMTTMLEMKEISSVEDLQNIKKDLSGVYSLTTDIDVSEVTTSNNVIISGTFKGMLKGNGHQIIGQKAPLFEKLNGATVENLKLTQGKIEQKSTDQVAALAKTAEAGTVIKNVYVRDMTIAGQSSVAGMVAVLKNTTVDECSVNATVNGQKAGGFAAEILENSVVSNSYAKRTADQNGFGTTNAPQGGFAAVVKKSQLIKNFGELSWSVVEKEEAPTVVNNVGNFIGESGVENEAPTKVEKNISFGLAAYSFAGNLTAETAIETYTGNYEYTDLASSQDDVTTSKLNGKIDKASADQIISKDFYLKTLSWDEKIWYLEDVAGGKRPRLLAEGDVYGLEDKPSSEEVVYLEAAVQSDVLEDPQEEPEKPEEIIRAIEARTIEEAAAFDSLENISSYDPKRKQIYENLRLFMPFYHREQIVKDGNQVDVSHPLNKAPVLAVYPMDAQGNRIVALSDETVENVKKLRIQFTDNTITPLVYNISYIDTRENIASYKVSQIPVHFNFKNYVVNTKTPQFQTLLSTANTYTFDNDIETRVSQRDSDSVLNVYRRNYDEVVKKEMKQVLVSMAATNPQYPINSNSAAAEKIVTDAFVTNEYLKDFLYAYNYVDRWYDFQIGGINLRDVVIFDNSILKTNRPVRNLPTEIVKISSSVGRQGNSTPSFYINRISAYTGINNIASFVEYFMTAYAGYSDVNDWIIDNFQGGIIVEARANNPKINSRLWRILKNNTVQKNNELILPVLSYKTSKNLYLASFPSSLVYGNLEIYGGYQDTEQWRQQKKQQIISQVNDFKTSYDNFAQVASNGAESINNSKFLIVDSSAKKDHNQDVFKEFYRPLQTLWQSNNGAVAVIFGNPNHDYIYYNSSNFIGDLTVLNHEMGHVTDMWIWMENKGKRPGRNGEDYSNGFANQANVDYNMNFMKTYSRDSSMVTNLTPDRINSQEEFKSYYKEVFETIYTLDYLQGKAYLELTPAQQAQITLQHRYGTTNNYQSWNNSNSTWRTIGAAELENMNLKTLDDLWNNQLTIRPGHRYELRSVNDVGVNNLGAYQIDRVCFASWYVPYVNNGTPNAQTFRRNGYELAGMYGYSDGLVEYLSGKTRTGDLEYFKKKTENPDFSFETYRKNKNTEIQEKIAKQKLQGNPYFDEEALIEYLKQNMINYGNSIGSGASNLGNTLNNIKESRENVFRYLQRITDEFRSPVYGEANTRKAETISTAEEFIKKITANPNGFYVLENDISLKDIQMNGSVYINKTFIGKLDGNGHKITDAEGPLFARIVNSYVSDLSVINKAGEKKDWLGTQKQYTIIVNEKKEETVKEIASLDDLKTLGENKYTKYVLKKDIDASSITEATVIKGIFKGKLDGGDFAITGLKVPLFEKVDDAVITNLKIKDVKISSQGSKNAAITKESNHTTFENLNLENIQISGESYNAAISGYDYTGSTFSKIQIRKAQISGTKNYNAAFVGRASGSNISDVAVIGSKVTLSGTDCGGFIGEGKNLNIHHVYSDSDIHVETYTDSQNRTNSAGFIGNLAGKSNVEYVFAAGTVNNKTEKELYNFLGTPNVLETMVNHAFIIENAGGKSNITDTTGERLVTVTVDQTKQTDFYRTSMNLSEETWNLSLVGMKGYPELLGMEKMEVISVSTAKDFLKMKDFPTQEYHLEADIDLSDVEQTEALIPQFSGVLDGKNHTVTGLKVPLFGQMNGKVSNLAIANNQLEVNMDTEAGVFANQMTGAAVEKVLIYNSKINNTAGKAAGFTGTINNSTLKNIFVHGEVHAKSMASGFALNANGSTIENIYTNVQANGTEGAGFVVSSTGKNTYTNICFVGDVSANMYKLSEDITQITNGYEFAAANGMASSKENSSVKNVGKEVWTKDFYTTTLGLDPEVWDAEQAESNGYPSLKDFKVQMKPMRVEIHTPADVQKMNRVPEGKFVLTADLNFEGTDNSLVTETFTGILNGDNHAVSGINSAFFQILSGTVENLQFRNILVENENAGANVLAVETKNATVKNVHFNGITLRGAGYTGIIGKDTHSTFNQISMQNVDMTANKDYAGVLAANASQSQMTDILVAETQVKTSSSYVGGLIGNAYSVSVQKAFVDAELNIPYTVSPANTAAFIGLATEGSKISYSTVAGGVYPEDPSTSRYKLMYMKSSDLNELKPFTNCFINIDTPGYDSVGGDLQGIKNDNLLTADFYTNSMQLNSEVWDWSKASQNGYPGLKTMPTEGVRPPGTEVKPEEETPLQQSVPEGYQAIRTVEDLLAIRDGSGKYILMNSISLYGKKAQDGSFLGNFKGELDGNGLTIREIYGAPLFNTLSGTVNNLKVSDVKVEAWNSNQSANAIAKTLNGAKISRLALKNILVAGGENTGALAGTAQNSTVSEVWAEGLNVNPYGPLFGQDSDRMVGGLIAYLNGGCHISDSYVGGEITVNGKYQGGVIGYSEYDTSNTVVKQVVSNMRTKATSNQTNGSGFIGIVQMNYDMQTWMENSIAIGEAGADKKQGSIGEAYRFTATTGASMQWSLSNCYQAKVSGKSNISSGSLEETTEYKNPDFYRNKLKFDRTKWNFADVEKNGYPTLIWIAGEEPLPPLPQGSEVTKHPLLQENPLGYTEIRTPADFMKIANNPSGKYILMNNISLEQVKLPEGQTSYIMKRFEGELDGNNQVIHGLRASLFDSISGTSSKKATVKNLRIQNVFVDAGMKTEYGLTRRGEANGLAREISNGILNSIYMNVVKLNGGNNTAALGGLVDNTYIGKVWLEGIDINRNIVATELQGFNLIGGAVARLSGYSSKFEDSYVAGSIIMDNNQQGGAVGEVQAAVIRNVISNMEARSNKPANWREKSGFLGAVSTMGTNGTKWYLDRCIAIGNAGSNYKFLGRDLTAVTTNNVNKCYEYAKGTGNSNVSDNTIQKGTLLVTENIHNIALYKDILTFNASDTGADPNAWDFGTVTEKGYPTLKWLLTYDHLPTTPVEEPLLEKPKNSENPETVSREEVVLPEQEENLTENAEKDQDDKTATTPKKNLEDSEITSTEKEEDLT</sequence>
<evidence type="ECO:0000313" key="5">
    <source>
        <dbReference type="EMBL" id="VYT26384.1"/>
    </source>
</evidence>
<feature type="domain" description="Peptidase M26 N-terminal" evidence="3">
    <location>
        <begin position="665"/>
        <end position="762"/>
    </location>
</feature>
<dbReference type="Gene3D" id="2.160.20.110">
    <property type="match status" value="7"/>
</dbReference>
<feature type="compositionally biased region" description="Basic and acidic residues" evidence="2">
    <location>
        <begin position="3628"/>
        <end position="3637"/>
    </location>
</feature>
<protein>
    <submittedName>
        <fullName evidence="5">Immunoglobulin A1 protease</fullName>
        <ecNumber evidence="5">3.4.24.13</ecNumber>
    </submittedName>
</protein>
<keyword evidence="5" id="KW-0645">Protease</keyword>
<keyword evidence="1 5" id="KW-0378">Hydrolase</keyword>
<dbReference type="Pfam" id="PF05342">
    <property type="entry name" value="Peptidase_M26_N"/>
    <property type="match status" value="6"/>
</dbReference>
<feature type="domain" description="Peptidase M26 N-terminal" evidence="3">
    <location>
        <begin position="1853"/>
        <end position="1924"/>
    </location>
</feature>
<feature type="region of interest" description="Disordered" evidence="2">
    <location>
        <begin position="3594"/>
        <end position="3660"/>
    </location>
</feature>
<dbReference type="GO" id="GO:0005576">
    <property type="term" value="C:extracellular region"/>
    <property type="evidence" value="ECO:0007669"/>
    <property type="project" value="InterPro"/>
</dbReference>
<feature type="domain" description="Peptidase M26 N-terminal" evidence="3">
    <location>
        <begin position="3246"/>
        <end position="3323"/>
    </location>
</feature>
<gene>
    <name evidence="5" type="primary">iga</name>
    <name evidence="5" type="ORF">BHLFYP23_00913</name>
</gene>
<evidence type="ECO:0000259" key="3">
    <source>
        <dbReference type="Pfam" id="PF05342"/>
    </source>
</evidence>
<dbReference type="Pfam" id="PF07580">
    <property type="entry name" value="Peptidase_M26_C"/>
    <property type="match status" value="1"/>
</dbReference>
<evidence type="ECO:0000256" key="2">
    <source>
        <dbReference type="SAM" id="MobiDB-lite"/>
    </source>
</evidence>
<dbReference type="EMBL" id="CACRSY010000015">
    <property type="protein sequence ID" value="VYT26384.1"/>
    <property type="molecule type" value="Genomic_DNA"/>
</dbReference>
<evidence type="ECO:0000259" key="4">
    <source>
        <dbReference type="Pfam" id="PF07580"/>
    </source>
</evidence>
<feature type="domain" description="Peptidase M26 N-terminal" evidence="3">
    <location>
        <begin position="2554"/>
        <end position="2647"/>
    </location>
</feature>
<reference evidence="5" key="1">
    <citation type="submission" date="2019-11" db="EMBL/GenBank/DDBJ databases">
        <authorList>
            <person name="Feng L."/>
        </authorList>
    </citation>
    <scope>NUCLEOTIDE SEQUENCE</scope>
    <source>
        <strain evidence="5">BhanseniiLFYP23</strain>
    </source>
</reference>
<dbReference type="GO" id="GO:0016020">
    <property type="term" value="C:membrane"/>
    <property type="evidence" value="ECO:0007669"/>
    <property type="project" value="InterPro"/>
</dbReference>
<dbReference type="GO" id="GO:0004222">
    <property type="term" value="F:metalloendopeptidase activity"/>
    <property type="evidence" value="ECO:0007669"/>
    <property type="project" value="InterPro"/>
</dbReference>
<dbReference type="GO" id="GO:0006508">
    <property type="term" value="P:proteolysis"/>
    <property type="evidence" value="ECO:0007669"/>
    <property type="project" value="UniProtKB-KW"/>
</dbReference>
<organism evidence="5">
    <name type="scientific">Blautia hansenii</name>
    <name type="common">Ruminococcus hansenii</name>
    <dbReference type="NCBI Taxonomy" id="1322"/>
    <lineage>
        <taxon>Bacteria</taxon>
        <taxon>Bacillati</taxon>
        <taxon>Bacillota</taxon>
        <taxon>Clostridia</taxon>
        <taxon>Lachnospirales</taxon>
        <taxon>Lachnospiraceae</taxon>
        <taxon>Blautia</taxon>
    </lineage>
</organism>
<dbReference type="InterPro" id="IPR011505">
    <property type="entry name" value="Peptidase_M26_C_dom"/>
</dbReference>
<dbReference type="InterPro" id="IPR008006">
    <property type="entry name" value="Peptidase_M26_N_dom"/>
</dbReference>
<evidence type="ECO:0000256" key="1">
    <source>
        <dbReference type="ARBA" id="ARBA00022801"/>
    </source>
</evidence>
<feature type="domain" description="Peptidase M26 C-terminal" evidence="4">
    <location>
        <begin position="1201"/>
        <end position="1739"/>
    </location>
</feature>
<dbReference type="RefSeq" id="WP_156342666.1">
    <property type="nucleotide sequence ID" value="NZ_CACRSY010000015.1"/>
</dbReference>
<dbReference type="EC" id="3.4.24.13" evidence="5"/>
<dbReference type="SUPFAM" id="SSF51126">
    <property type="entry name" value="Pectin lyase-like"/>
    <property type="match status" value="1"/>
</dbReference>
<dbReference type="InterPro" id="IPR011050">
    <property type="entry name" value="Pectin_lyase_fold/virulence"/>
</dbReference>
<name>A0A6N2V7C2_BLAHA</name>
<proteinExistence type="predicted"/>
<feature type="region of interest" description="Disordered" evidence="2">
    <location>
        <begin position="2848"/>
        <end position="2875"/>
    </location>
</feature>
<feature type="domain" description="Peptidase M26 N-terminal" evidence="3">
    <location>
        <begin position="211"/>
        <end position="428"/>
    </location>
</feature>
<feature type="compositionally biased region" description="Basic and acidic residues" evidence="2">
    <location>
        <begin position="3598"/>
        <end position="3616"/>
    </location>
</feature>
<accession>A0A6N2V7C2</accession>